<reference evidence="1" key="1">
    <citation type="submission" date="2018-05" db="EMBL/GenBank/DDBJ databases">
        <authorList>
            <person name="Lanie J.A."/>
            <person name="Ng W.-L."/>
            <person name="Kazmierczak K.M."/>
            <person name="Andrzejewski T.M."/>
            <person name="Davidsen T.M."/>
            <person name="Wayne K.J."/>
            <person name="Tettelin H."/>
            <person name="Glass J.I."/>
            <person name="Rusch D."/>
            <person name="Podicherti R."/>
            <person name="Tsui H.-C.T."/>
            <person name="Winkler M.E."/>
        </authorList>
    </citation>
    <scope>NUCLEOTIDE SEQUENCE</scope>
</reference>
<protein>
    <recommendedName>
        <fullName evidence="2">GH18 domain-containing protein</fullName>
    </recommendedName>
</protein>
<evidence type="ECO:0000313" key="1">
    <source>
        <dbReference type="EMBL" id="SVB19711.1"/>
    </source>
</evidence>
<dbReference type="SUPFAM" id="SSF51445">
    <property type="entry name" value="(Trans)glycosidases"/>
    <property type="match status" value="1"/>
</dbReference>
<dbReference type="Gene3D" id="3.20.20.80">
    <property type="entry name" value="Glycosidases"/>
    <property type="match status" value="1"/>
</dbReference>
<dbReference type="AlphaFoldDB" id="A0A382C1U7"/>
<proteinExistence type="predicted"/>
<gene>
    <name evidence="1" type="ORF">METZ01_LOCUS172565</name>
</gene>
<name>A0A382C1U7_9ZZZZ</name>
<dbReference type="EMBL" id="UINC01032291">
    <property type="protein sequence ID" value="SVB19711.1"/>
    <property type="molecule type" value="Genomic_DNA"/>
</dbReference>
<evidence type="ECO:0008006" key="2">
    <source>
        <dbReference type="Google" id="ProtNLM"/>
    </source>
</evidence>
<organism evidence="1">
    <name type="scientific">marine metagenome</name>
    <dbReference type="NCBI Taxonomy" id="408172"/>
    <lineage>
        <taxon>unclassified sequences</taxon>
        <taxon>metagenomes</taxon>
        <taxon>ecological metagenomes</taxon>
    </lineage>
</organism>
<sequence>MVLQPRSGRTFLKMLVMLFAASTVSFAALQTDSTDPPYFDSGTNGLWVGYQWLTGSNVRTGLPVTDLETEQFLELIENQGIRYVFVRAGPILPSGEIAQRPGVFFHQLQHRDPDTMYLPWVTGDSEQLDLSSPAWRKAFIDQLEQMRHQGVRGIHLNIEPVSDSEPGYLDLLHEIRSALGPSFFISHATRPAGLWGVSFGDLKQHLWSGEFYRSTMTQTNQTVVMAYNTRLKQEMVYTAFVEHQTRLLVDWGCGLPGHHVLIGIPAYEHAPRYSDPGTENIRNASQGIRSALNNAGDNVKCFDGVSVYAHWTTDHEEWADFRSYWIGSHAPQLRGT</sequence>
<accession>A0A382C1U7</accession>
<dbReference type="InterPro" id="IPR017853">
    <property type="entry name" value="GH"/>
</dbReference>